<reference evidence="1" key="1">
    <citation type="submission" date="2015-11" db="EMBL/GenBank/DDBJ databases">
        <title>De novo transcriptome assembly of four potential Pierce s Disease insect vectors from Arizona vineyards.</title>
        <authorList>
            <person name="Tassone E.E."/>
        </authorList>
    </citation>
    <scope>NUCLEOTIDE SEQUENCE</scope>
</reference>
<dbReference type="InterPro" id="IPR029131">
    <property type="entry name" value="HAUS5"/>
</dbReference>
<organism evidence="1">
    <name type="scientific">Cuerna arida</name>
    <dbReference type="NCBI Taxonomy" id="1464854"/>
    <lineage>
        <taxon>Eukaryota</taxon>
        <taxon>Metazoa</taxon>
        <taxon>Ecdysozoa</taxon>
        <taxon>Arthropoda</taxon>
        <taxon>Hexapoda</taxon>
        <taxon>Insecta</taxon>
        <taxon>Pterygota</taxon>
        <taxon>Neoptera</taxon>
        <taxon>Paraneoptera</taxon>
        <taxon>Hemiptera</taxon>
        <taxon>Auchenorrhyncha</taxon>
        <taxon>Membracoidea</taxon>
        <taxon>Cicadellidae</taxon>
        <taxon>Cicadellinae</taxon>
        <taxon>Proconiini</taxon>
        <taxon>Cuerna</taxon>
    </lineage>
</organism>
<dbReference type="EMBL" id="GECZ01020447">
    <property type="protein sequence ID" value="JAS49322.1"/>
    <property type="molecule type" value="Transcribed_RNA"/>
</dbReference>
<sequence>MDTENVKLAEWLQMLGCPIILNPVDLQRLNTPNMRSVWRHLQTHVQQRHIVQTVRQNLLLSKLHNQNILPGEFGNFRVQSIQELSQLQNMSDAQKEINYLKNKVKAAEEELRTTSFNLLTKINEKEMLRHELKENEDKTVLLSLYRSRIRKDIEKVNIEIEKTNCLKIPLNPLTNTNMKHDKTIVASYLTKCIVSTSDTIDNDALNDMIVSTLEFPAASIYEGIMQVSKSALKSLRSFRLNIDSSTCFKTKEAQLISGTCSFSKHLSSLNFLVFQNELDLSSCHSKVKEYSTKLEKEKSILKNFIEETCVHDCVGDIDDLSARDIINSLVENSIYLKELEQLKVLNSELNIVCSDYDDLKLLVELSGKEEKTLFENVDKKVNEVNRYVSQILNGKLDIIKTAALKTCTDLISNFFVELKIQKEDCEALFVSYKSIIGKECELIQNEPLNAILRKWEEPCLLFSDSLMWDLSKNSSLLHLLLHSQPKNVLKSILEKVCWSHTIDYW</sequence>
<gene>
    <name evidence="1" type="ORF">g.8972</name>
</gene>
<evidence type="ECO:0000313" key="1">
    <source>
        <dbReference type="EMBL" id="JAS49322.1"/>
    </source>
</evidence>
<dbReference type="Pfam" id="PF14817">
    <property type="entry name" value="HAUS5"/>
    <property type="match status" value="1"/>
</dbReference>
<dbReference type="GO" id="GO:0070652">
    <property type="term" value="C:HAUS complex"/>
    <property type="evidence" value="ECO:0007669"/>
    <property type="project" value="InterPro"/>
</dbReference>
<protein>
    <submittedName>
        <fullName evidence="1">Uncharacterized protein</fullName>
    </submittedName>
</protein>
<name>A0A1B6FGI7_9HEMI</name>
<dbReference type="AlphaFoldDB" id="A0A1B6FGI7"/>
<proteinExistence type="predicted"/>
<accession>A0A1B6FGI7</accession>
<dbReference type="GO" id="GO:0051225">
    <property type="term" value="P:spindle assembly"/>
    <property type="evidence" value="ECO:0007669"/>
    <property type="project" value="InterPro"/>
</dbReference>